<organism evidence="8 9">
    <name type="scientific">[Clostridium] citroniae WAL-19142</name>
    <dbReference type="NCBI Taxonomy" id="742734"/>
    <lineage>
        <taxon>Bacteria</taxon>
        <taxon>Bacillati</taxon>
        <taxon>Bacillota</taxon>
        <taxon>Clostridia</taxon>
        <taxon>Lachnospirales</taxon>
        <taxon>Lachnospiraceae</taxon>
        <taxon>Enterocloster</taxon>
    </lineage>
</organism>
<proteinExistence type="inferred from homology"/>
<accession>A0A0J9BPC6</accession>
<dbReference type="InterPro" id="IPR012259">
    <property type="entry name" value="DHFR"/>
</dbReference>
<dbReference type="GO" id="GO:0046654">
    <property type="term" value="P:tetrahydrofolate biosynthetic process"/>
    <property type="evidence" value="ECO:0007669"/>
    <property type="project" value="UniProtKB-UniPathway"/>
</dbReference>
<keyword evidence="5" id="KW-0521">NADP</keyword>
<keyword evidence="4" id="KW-0554">One-carbon metabolism</keyword>
<dbReference type="Gene3D" id="3.40.430.10">
    <property type="entry name" value="Dihydrofolate Reductase, subunit A"/>
    <property type="match status" value="1"/>
</dbReference>
<dbReference type="GeneID" id="93164771"/>
<dbReference type="GO" id="GO:0004146">
    <property type="term" value="F:dihydrofolate reductase activity"/>
    <property type="evidence" value="ECO:0007669"/>
    <property type="project" value="UniProtKB-EC"/>
</dbReference>
<dbReference type="GO" id="GO:0006730">
    <property type="term" value="P:one-carbon metabolic process"/>
    <property type="evidence" value="ECO:0007669"/>
    <property type="project" value="UniProtKB-KW"/>
</dbReference>
<dbReference type="RefSeq" id="WP_007868932.1">
    <property type="nucleotide sequence ID" value="NZ_KQ235884.1"/>
</dbReference>
<evidence type="ECO:0000256" key="4">
    <source>
        <dbReference type="ARBA" id="ARBA00022563"/>
    </source>
</evidence>
<evidence type="ECO:0000313" key="9">
    <source>
        <dbReference type="Proteomes" id="UP000037392"/>
    </source>
</evidence>
<evidence type="ECO:0000256" key="1">
    <source>
        <dbReference type="ARBA" id="ARBA00004903"/>
    </source>
</evidence>
<dbReference type="OrthoDB" id="9804315at2"/>
<dbReference type="GO" id="GO:0046655">
    <property type="term" value="P:folic acid metabolic process"/>
    <property type="evidence" value="ECO:0007669"/>
    <property type="project" value="TreeGrafter"/>
</dbReference>
<keyword evidence="6" id="KW-0560">Oxidoreductase</keyword>
<feature type="domain" description="DHFR" evidence="7">
    <location>
        <begin position="1"/>
        <end position="161"/>
    </location>
</feature>
<dbReference type="AlphaFoldDB" id="A0A0J9BPC6"/>
<reference evidence="8 9" key="1">
    <citation type="submission" date="2011-04" db="EMBL/GenBank/DDBJ databases">
        <title>The Genome Sequence of Clostridium citroniae WAL-19142.</title>
        <authorList>
            <consortium name="The Broad Institute Genome Sequencing Platform"/>
            <person name="Earl A."/>
            <person name="Ward D."/>
            <person name="Feldgarden M."/>
            <person name="Gevers D."/>
            <person name="Warren Y.A."/>
            <person name="Tyrrell K.L."/>
            <person name="Citron D.M."/>
            <person name="Goldstein E.J."/>
            <person name="Daigneault M."/>
            <person name="Allen-Vercoe E."/>
            <person name="Young S.K."/>
            <person name="Zeng Q."/>
            <person name="Gargeya S."/>
            <person name="Fitzgerald M."/>
            <person name="Haas B."/>
            <person name="Abouelleil A."/>
            <person name="Alvarado L."/>
            <person name="Arachchi H.M."/>
            <person name="Berlin A."/>
            <person name="Brown A."/>
            <person name="Chapman S.B."/>
            <person name="Chen Z."/>
            <person name="Dunbar C."/>
            <person name="Freedman E."/>
            <person name="Gearin G."/>
            <person name="Gellesch M."/>
            <person name="Goldberg J."/>
            <person name="Griggs A."/>
            <person name="Gujja S."/>
            <person name="Heilman E.R."/>
            <person name="Heiman D."/>
            <person name="Howarth C."/>
            <person name="Larson L."/>
            <person name="Lui A."/>
            <person name="MacDonald P.J."/>
            <person name="Mehta T."/>
            <person name="Montmayeur A."/>
            <person name="Murphy C."/>
            <person name="Neiman D."/>
            <person name="Pearson M."/>
            <person name="Priest M."/>
            <person name="Roberts A."/>
            <person name="Saif S."/>
            <person name="Shea T."/>
            <person name="Shenoy N."/>
            <person name="Sisk P."/>
            <person name="Stolte C."/>
            <person name="Sykes S."/>
            <person name="White J."/>
            <person name="Yandava C."/>
            <person name="Wortman J."/>
            <person name="Nusbaum C."/>
            <person name="Birren B."/>
        </authorList>
    </citation>
    <scope>NUCLEOTIDE SEQUENCE [LARGE SCALE GENOMIC DNA]</scope>
    <source>
        <strain evidence="8 9">WAL-19142</strain>
    </source>
</reference>
<dbReference type="CDD" id="cd00209">
    <property type="entry name" value="DHFR"/>
    <property type="match status" value="1"/>
</dbReference>
<dbReference type="GO" id="GO:0050661">
    <property type="term" value="F:NADP binding"/>
    <property type="evidence" value="ECO:0007669"/>
    <property type="project" value="InterPro"/>
</dbReference>
<comment type="similarity">
    <text evidence="2">Belongs to the dihydrofolate reductase family.</text>
</comment>
<dbReference type="GO" id="GO:0046452">
    <property type="term" value="P:dihydrofolate metabolic process"/>
    <property type="evidence" value="ECO:0007669"/>
    <property type="project" value="TreeGrafter"/>
</dbReference>
<protein>
    <recommendedName>
        <fullName evidence="3">dihydrofolate reductase</fullName>
        <ecNumber evidence="3">1.5.1.3</ecNumber>
    </recommendedName>
</protein>
<dbReference type="Pfam" id="PF00186">
    <property type="entry name" value="DHFR_1"/>
    <property type="match status" value="1"/>
</dbReference>
<evidence type="ECO:0000256" key="6">
    <source>
        <dbReference type="ARBA" id="ARBA00023002"/>
    </source>
</evidence>
<dbReference type="EMBL" id="ADLK01000042">
    <property type="protein sequence ID" value="KMW13996.1"/>
    <property type="molecule type" value="Genomic_DNA"/>
</dbReference>
<dbReference type="PROSITE" id="PS51330">
    <property type="entry name" value="DHFR_2"/>
    <property type="match status" value="1"/>
</dbReference>
<dbReference type="EC" id="1.5.1.3" evidence="3"/>
<evidence type="ECO:0000256" key="5">
    <source>
        <dbReference type="ARBA" id="ARBA00022857"/>
    </source>
</evidence>
<name>A0A0J9BPC6_9FIRM</name>
<dbReference type="InterPro" id="IPR024072">
    <property type="entry name" value="DHFR-like_dom_sf"/>
</dbReference>
<dbReference type="PATRIC" id="fig|742734.4.peg.5282"/>
<dbReference type="PANTHER" id="PTHR48069">
    <property type="entry name" value="DIHYDROFOLATE REDUCTASE"/>
    <property type="match status" value="1"/>
</dbReference>
<comment type="pathway">
    <text evidence="1">Cofactor biosynthesis; tetrahydrofolate biosynthesis; 5,6,7,8-tetrahydrofolate from 7,8-dihydrofolate: step 1/1.</text>
</comment>
<sequence>MNLIVAVDEAWGIGRDGGLLTHLPGDMKYFRETTRGKIVVMGRKTLESFPDAKPLKNRVNIVLTQNRDYCPEGVTVCHDVNETLETLKQYPEEDIFIIGGGMIYGEFLPYCKKAYVTCIHGIFQADTKFVDLDREKDWEWERVGEMQEYNGLAYEFRIYTRRQQE</sequence>
<dbReference type="SUPFAM" id="SSF53597">
    <property type="entry name" value="Dihydrofolate reductase-like"/>
    <property type="match status" value="1"/>
</dbReference>
<evidence type="ECO:0000259" key="7">
    <source>
        <dbReference type="PROSITE" id="PS51330"/>
    </source>
</evidence>
<evidence type="ECO:0000256" key="3">
    <source>
        <dbReference type="ARBA" id="ARBA00012856"/>
    </source>
</evidence>
<dbReference type="Proteomes" id="UP000037392">
    <property type="component" value="Unassembled WGS sequence"/>
</dbReference>
<evidence type="ECO:0000256" key="2">
    <source>
        <dbReference type="ARBA" id="ARBA00009539"/>
    </source>
</evidence>
<comment type="caution">
    <text evidence="8">The sequence shown here is derived from an EMBL/GenBank/DDBJ whole genome shotgun (WGS) entry which is preliminary data.</text>
</comment>
<dbReference type="PRINTS" id="PR00070">
    <property type="entry name" value="DHFR"/>
</dbReference>
<dbReference type="InterPro" id="IPR001796">
    <property type="entry name" value="DHFR_dom"/>
</dbReference>
<gene>
    <name evidence="8" type="ORF">HMPREF9470_04935</name>
</gene>
<evidence type="ECO:0000313" key="8">
    <source>
        <dbReference type="EMBL" id="KMW13996.1"/>
    </source>
</evidence>
<dbReference type="PANTHER" id="PTHR48069:SF3">
    <property type="entry name" value="DIHYDROFOLATE REDUCTASE"/>
    <property type="match status" value="1"/>
</dbReference>
<dbReference type="UniPathway" id="UPA00077">
    <property type="reaction ID" value="UER00158"/>
</dbReference>